<dbReference type="OrthoDB" id="5625447at2"/>
<dbReference type="EMBL" id="AUNB01000018">
    <property type="protein sequence ID" value="KEO60355.1"/>
    <property type="molecule type" value="Genomic_DNA"/>
</dbReference>
<sequence length="91" mass="10091">MITLEDVEDMSALSRAEIDALSEHEHLSAYDATLLGEYMMHVHHGPQKVNEMICDDIRTALHADNVPQAHELFAVLRAFLAEHPDAARGAS</sequence>
<organism evidence="1 2">
    <name type="scientific">Thioclava indica</name>
    <dbReference type="NCBI Taxonomy" id="1353528"/>
    <lineage>
        <taxon>Bacteria</taxon>
        <taxon>Pseudomonadati</taxon>
        <taxon>Pseudomonadota</taxon>
        <taxon>Alphaproteobacteria</taxon>
        <taxon>Rhodobacterales</taxon>
        <taxon>Paracoccaceae</taxon>
        <taxon>Thioclava</taxon>
    </lineage>
</organism>
<reference evidence="1 2" key="1">
    <citation type="journal article" date="2015" name="Antonie Van Leeuwenhoek">
        <title>Thioclava indica sp. nov., isolated from surface seawater of the Indian Ocean.</title>
        <authorList>
            <person name="Liu Y."/>
            <person name="Lai Q."/>
            <person name="Du J."/>
            <person name="Xu H."/>
            <person name="Jiang L."/>
            <person name="Shao Z."/>
        </authorList>
    </citation>
    <scope>NUCLEOTIDE SEQUENCE [LARGE SCALE GENOMIC DNA]</scope>
    <source>
        <strain evidence="1 2">DT23-4</strain>
    </source>
</reference>
<gene>
    <name evidence="1" type="ORF">DT23_02385</name>
</gene>
<evidence type="ECO:0000313" key="1">
    <source>
        <dbReference type="EMBL" id="KEO60355.1"/>
    </source>
</evidence>
<dbReference type="RefSeq" id="WP_038129469.1">
    <property type="nucleotide sequence ID" value="NZ_AUNB01000018.1"/>
</dbReference>
<dbReference type="eggNOG" id="ENOG503351I">
    <property type="taxonomic scope" value="Bacteria"/>
</dbReference>
<keyword evidence="2" id="KW-1185">Reference proteome</keyword>
<protein>
    <submittedName>
        <fullName evidence="1">Uncharacterized protein</fullName>
    </submittedName>
</protein>
<evidence type="ECO:0000313" key="2">
    <source>
        <dbReference type="Proteomes" id="UP000027471"/>
    </source>
</evidence>
<name>A0A074JWS9_9RHOB</name>
<dbReference type="Proteomes" id="UP000027471">
    <property type="component" value="Unassembled WGS sequence"/>
</dbReference>
<proteinExistence type="predicted"/>
<comment type="caution">
    <text evidence="1">The sequence shown here is derived from an EMBL/GenBank/DDBJ whole genome shotgun (WGS) entry which is preliminary data.</text>
</comment>
<dbReference type="AlphaFoldDB" id="A0A074JWS9"/>
<accession>A0A074JWS9</accession>
<dbReference type="STRING" id="1353528.DT23_02385"/>